<comment type="caution">
    <text evidence="17">The sequence shown here is derived from an EMBL/GenBank/DDBJ whole genome shotgun (WGS) entry which is preliminary data.</text>
</comment>
<keyword evidence="18" id="KW-1185">Reference proteome</keyword>
<dbReference type="InterPro" id="IPR027417">
    <property type="entry name" value="P-loop_NTPase"/>
</dbReference>
<dbReference type="GeneID" id="30192686"/>
<dbReference type="RefSeq" id="XP_019032706.1">
    <property type="nucleotide sequence ID" value="XM_019175603.1"/>
</dbReference>
<dbReference type="GO" id="GO:0005524">
    <property type="term" value="F:ATP binding"/>
    <property type="evidence" value="ECO:0007669"/>
    <property type="project" value="UniProtKB-UniRule"/>
</dbReference>
<keyword evidence="4 14" id="KW-0227">DNA damage</keyword>
<dbReference type="AlphaFoldDB" id="A0A1E3JFJ4"/>
<sequence>MPIVTPASRSGQHSSFSRVNSFKRDWGDDQAASDAIPWSSSPDVVSRKHNTTATTTATATETAASANAAAAETASQRRRRAILAALNADNASAPSEVSVGSSKAIAFQPGHLAPPHSFANLDATSRALPGPFDGKAGADRFYQPKRPLPWEEESSSYKKAMNTITQPTLVSKVQPKLKGSSSMTIKQQVVLSDEQKKVLMLVKEGKNIFYTGSAGTGKSVLLREIITTLRSKYVRTPEAVAVTASTGIAACNIGGVTLHSFGGVGLATDPAEVLVRRLRKNPKASARWMKTKVLIVDEVSMVDGDMFDKFCKLGQMMRKNTKPWGGIQIIVTGDFFQLPPVTNGGQPKFAFEAEMWNETIPLSVNLSQVFRQKDPRFVDMLNEMRFGRLTSASIDTFKSLARPVKYLDGIEPTSLFPRREEVERANLYRLNQLHTEGHTYISVDGGKLEGAQRDKLLSNFMAPKTIELKVDAQVMLIKNLDETLANGSMGKIIGFCYRPFFIEEAGKWAPDAKFRDMDESERKRAIALRDGSLEKCKASGSPPLPVVRFKVPGGGTRDVLIEHDVFKSDLPSGETQAQRTQLPIILSWAMSIHKSQGQTLDRVKVDLGKVFEKGQAYVALSRATSLEGLEVRGFSADKVMAHRKVAIWSSTLKDLNVL</sequence>
<dbReference type="GO" id="GO:0005730">
    <property type="term" value="C:nucleolus"/>
    <property type="evidence" value="ECO:0007669"/>
    <property type="project" value="UniProtKB-SubCell"/>
</dbReference>
<dbReference type="GO" id="GO:0043139">
    <property type="term" value="F:5'-3' DNA helicase activity"/>
    <property type="evidence" value="ECO:0007669"/>
    <property type="project" value="UniProtKB-UniRule"/>
</dbReference>
<feature type="region of interest" description="Disordered" evidence="15">
    <location>
        <begin position="1"/>
        <end position="20"/>
    </location>
</feature>
<dbReference type="HAMAP" id="MF_03176">
    <property type="entry name" value="PIF1"/>
    <property type="match status" value="1"/>
</dbReference>
<keyword evidence="6 14" id="KW-0347">Helicase</keyword>
<feature type="binding site" evidence="14">
    <location>
        <begin position="212"/>
        <end position="219"/>
    </location>
    <ligand>
        <name>ATP</name>
        <dbReference type="ChEBI" id="CHEBI:30616"/>
    </ligand>
</feature>
<dbReference type="EMBL" id="AWGH01000008">
    <property type="protein sequence ID" value="ODN99629.1"/>
    <property type="molecule type" value="Genomic_DNA"/>
</dbReference>
<dbReference type="CDD" id="cd18037">
    <property type="entry name" value="DEXSc_Pif1_like"/>
    <property type="match status" value="1"/>
</dbReference>
<evidence type="ECO:0000256" key="2">
    <source>
        <dbReference type="ARBA" id="ARBA00004604"/>
    </source>
</evidence>
<dbReference type="InterPro" id="IPR003593">
    <property type="entry name" value="AAA+_ATPase"/>
</dbReference>
<dbReference type="EC" id="5.6.2.3" evidence="14"/>
<proteinExistence type="inferred from homology"/>
<protein>
    <recommendedName>
        <fullName evidence="14">ATP-dependent DNA helicase PIF1</fullName>
        <ecNumber evidence="14">5.6.2.3</ecNumber>
    </recommendedName>
    <alternativeName>
        <fullName evidence="14">DNA 5'-3' helicase PIF1</fullName>
    </alternativeName>
    <alternativeName>
        <fullName evidence="14">DNA repair and recombination helicase PIF1</fullName>
    </alternativeName>
</protein>
<keyword evidence="3 14" id="KW-0547">Nucleotide-binding</keyword>
<dbReference type="GO" id="GO:0006281">
    <property type="term" value="P:DNA repair"/>
    <property type="evidence" value="ECO:0007669"/>
    <property type="project" value="UniProtKB-UniRule"/>
</dbReference>
<feature type="compositionally biased region" description="Polar residues" evidence="15">
    <location>
        <begin position="7"/>
        <end position="20"/>
    </location>
</feature>
<dbReference type="GO" id="GO:0003697">
    <property type="term" value="F:single-stranded DNA binding"/>
    <property type="evidence" value="ECO:0007669"/>
    <property type="project" value="UniProtKB-ARBA"/>
</dbReference>
<keyword evidence="11 14" id="KW-0234">DNA repair</keyword>
<feature type="domain" description="AAA+ ATPase" evidence="16">
    <location>
        <begin position="204"/>
        <end position="361"/>
    </location>
</feature>
<evidence type="ECO:0000256" key="4">
    <source>
        <dbReference type="ARBA" id="ARBA00022763"/>
    </source>
</evidence>
<keyword evidence="10 14" id="KW-0233">DNA recombination</keyword>
<dbReference type="FunFam" id="3.40.50.300:FF:001226">
    <property type="entry name" value="ATP-dependent DNA helicase PIF1"/>
    <property type="match status" value="1"/>
</dbReference>
<name>A0A1E3JFJ4_9TREE</name>
<dbReference type="SMART" id="SM00382">
    <property type="entry name" value="AAA"/>
    <property type="match status" value="1"/>
</dbReference>
<evidence type="ECO:0000256" key="1">
    <source>
        <dbReference type="ARBA" id="ARBA00001946"/>
    </source>
</evidence>
<organism evidence="17 18">
    <name type="scientific">Cryptococcus wingfieldii CBS 7118</name>
    <dbReference type="NCBI Taxonomy" id="1295528"/>
    <lineage>
        <taxon>Eukaryota</taxon>
        <taxon>Fungi</taxon>
        <taxon>Dikarya</taxon>
        <taxon>Basidiomycota</taxon>
        <taxon>Agaricomycotina</taxon>
        <taxon>Tremellomycetes</taxon>
        <taxon>Tremellales</taxon>
        <taxon>Cryptococcaceae</taxon>
        <taxon>Cryptococcus</taxon>
    </lineage>
</organism>
<comment type="subunit">
    <text evidence="14">Monomer.</text>
</comment>
<dbReference type="GO" id="GO:0016887">
    <property type="term" value="F:ATP hydrolysis activity"/>
    <property type="evidence" value="ECO:0007669"/>
    <property type="project" value="RHEA"/>
</dbReference>
<evidence type="ECO:0000256" key="9">
    <source>
        <dbReference type="ARBA" id="ARBA00023128"/>
    </source>
</evidence>
<comment type="similarity">
    <text evidence="14">Belongs to the helicase family. PIF1 subfamily.</text>
</comment>
<dbReference type="CDD" id="cd18809">
    <property type="entry name" value="SF1_C_RecD"/>
    <property type="match status" value="1"/>
</dbReference>
<dbReference type="PANTHER" id="PTHR47642">
    <property type="entry name" value="ATP-DEPENDENT DNA HELICASE"/>
    <property type="match status" value="1"/>
</dbReference>
<dbReference type="OrthoDB" id="432234at2759"/>
<dbReference type="Pfam" id="PF21530">
    <property type="entry name" value="Pif1_2B_dom"/>
    <property type="match status" value="1"/>
</dbReference>
<evidence type="ECO:0000256" key="11">
    <source>
        <dbReference type="ARBA" id="ARBA00023204"/>
    </source>
</evidence>
<dbReference type="Proteomes" id="UP000094819">
    <property type="component" value="Unassembled WGS sequence"/>
</dbReference>
<evidence type="ECO:0000256" key="5">
    <source>
        <dbReference type="ARBA" id="ARBA00022801"/>
    </source>
</evidence>
<evidence type="ECO:0000256" key="3">
    <source>
        <dbReference type="ARBA" id="ARBA00022741"/>
    </source>
</evidence>
<dbReference type="InterPro" id="IPR051055">
    <property type="entry name" value="PIF1_helicase"/>
</dbReference>
<keyword evidence="7 14" id="KW-0067">ATP-binding</keyword>
<dbReference type="Pfam" id="PF05970">
    <property type="entry name" value="PIF1"/>
    <property type="match status" value="1"/>
</dbReference>
<dbReference type="GO" id="GO:0005739">
    <property type="term" value="C:mitochondrion"/>
    <property type="evidence" value="ECO:0007669"/>
    <property type="project" value="UniProtKB-SubCell"/>
</dbReference>
<reference evidence="17 18" key="1">
    <citation type="submission" date="2016-06" db="EMBL/GenBank/DDBJ databases">
        <title>Evolution of pathogenesis and genome organization in the Tremellales.</title>
        <authorList>
            <person name="Cuomo C."/>
            <person name="Litvintseva A."/>
            <person name="Heitman J."/>
            <person name="Chen Y."/>
            <person name="Sun S."/>
            <person name="Springer D."/>
            <person name="Dromer F."/>
            <person name="Young S."/>
            <person name="Zeng Q."/>
            <person name="Chapman S."/>
            <person name="Gujja S."/>
            <person name="Saif S."/>
            <person name="Birren B."/>
        </authorList>
    </citation>
    <scope>NUCLEOTIDE SEQUENCE [LARGE SCALE GENOMIC DNA]</scope>
    <source>
        <strain evidence="17 18">CBS 7118</strain>
    </source>
</reference>
<evidence type="ECO:0000256" key="12">
    <source>
        <dbReference type="ARBA" id="ARBA00023235"/>
    </source>
</evidence>
<evidence type="ECO:0000256" key="8">
    <source>
        <dbReference type="ARBA" id="ARBA00023125"/>
    </source>
</evidence>
<evidence type="ECO:0000259" key="16">
    <source>
        <dbReference type="SMART" id="SM00382"/>
    </source>
</evidence>
<keyword evidence="5 14" id="KW-0378">Hydrolase</keyword>
<dbReference type="PANTHER" id="PTHR47642:SF5">
    <property type="entry name" value="ATP-DEPENDENT DNA HELICASE"/>
    <property type="match status" value="1"/>
</dbReference>
<dbReference type="Gene3D" id="3.40.50.300">
    <property type="entry name" value="P-loop containing nucleotide triphosphate hydrolases"/>
    <property type="match status" value="2"/>
</dbReference>
<dbReference type="SUPFAM" id="SSF52540">
    <property type="entry name" value="P-loop containing nucleoside triphosphate hydrolases"/>
    <property type="match status" value="2"/>
</dbReference>
<comment type="function">
    <text evidence="14">DNA-dependent ATPase and 5'-3' DNA helicase required for the maintenance of both mitochondrial and nuclear genome stability.</text>
</comment>
<evidence type="ECO:0000313" key="17">
    <source>
        <dbReference type="EMBL" id="ODN99629.1"/>
    </source>
</evidence>
<dbReference type="InterPro" id="IPR049163">
    <property type="entry name" value="Pif1-like_2B_dom"/>
</dbReference>
<dbReference type="GO" id="GO:0000723">
    <property type="term" value="P:telomere maintenance"/>
    <property type="evidence" value="ECO:0007669"/>
    <property type="project" value="InterPro"/>
</dbReference>
<evidence type="ECO:0000256" key="7">
    <source>
        <dbReference type="ARBA" id="ARBA00022840"/>
    </source>
</evidence>
<keyword evidence="13 14" id="KW-0539">Nucleus</keyword>
<dbReference type="InterPro" id="IPR048293">
    <property type="entry name" value="PIF1_RRM3_pfh1"/>
</dbReference>
<feature type="DNA-binding region" evidence="14">
    <location>
        <begin position="615"/>
        <end position="634"/>
    </location>
</feature>
<evidence type="ECO:0000256" key="6">
    <source>
        <dbReference type="ARBA" id="ARBA00022806"/>
    </source>
</evidence>
<evidence type="ECO:0000256" key="14">
    <source>
        <dbReference type="HAMAP-Rule" id="MF_03176"/>
    </source>
</evidence>
<evidence type="ECO:0000256" key="13">
    <source>
        <dbReference type="ARBA" id="ARBA00023242"/>
    </source>
</evidence>
<evidence type="ECO:0000313" key="18">
    <source>
        <dbReference type="Proteomes" id="UP000094819"/>
    </source>
</evidence>
<gene>
    <name evidence="14" type="primary">PIF1</name>
    <name evidence="17" type="ORF">L198_03473</name>
</gene>
<dbReference type="InterPro" id="IPR010285">
    <property type="entry name" value="DNA_helicase_pif1-like_DEAD"/>
</dbReference>
<comment type="cofactor">
    <cofactor evidence="1 14">
        <name>Mg(2+)</name>
        <dbReference type="ChEBI" id="CHEBI:18420"/>
    </cofactor>
</comment>
<comment type="catalytic activity">
    <reaction evidence="14">
        <text>ATP + H2O = ADP + phosphate + H(+)</text>
        <dbReference type="Rhea" id="RHEA:13065"/>
        <dbReference type="ChEBI" id="CHEBI:15377"/>
        <dbReference type="ChEBI" id="CHEBI:15378"/>
        <dbReference type="ChEBI" id="CHEBI:30616"/>
        <dbReference type="ChEBI" id="CHEBI:43474"/>
        <dbReference type="ChEBI" id="CHEBI:456216"/>
        <dbReference type="EC" id="5.6.2.3"/>
    </reaction>
</comment>
<evidence type="ECO:0000256" key="10">
    <source>
        <dbReference type="ARBA" id="ARBA00023172"/>
    </source>
</evidence>
<keyword evidence="12 14" id="KW-0413">Isomerase</keyword>
<accession>A0A1E3JFJ4</accession>
<evidence type="ECO:0000256" key="15">
    <source>
        <dbReference type="SAM" id="MobiDB-lite"/>
    </source>
</evidence>
<dbReference type="GO" id="GO:0006310">
    <property type="term" value="P:DNA recombination"/>
    <property type="evidence" value="ECO:0007669"/>
    <property type="project" value="UniProtKB-UniRule"/>
</dbReference>
<feature type="region of interest" description="Disordered" evidence="15">
    <location>
        <begin position="27"/>
        <end position="51"/>
    </location>
</feature>
<keyword evidence="8 14" id="KW-0238">DNA-binding</keyword>
<keyword evidence="9 14" id="KW-0496">Mitochondrion</keyword>
<comment type="subcellular location">
    <subcellularLocation>
        <location evidence="2">Nucleus</location>
        <location evidence="2">Nucleolus</location>
    </subcellularLocation>
    <subcellularLocation>
        <location evidence="14">Nucleus</location>
    </subcellularLocation>
    <subcellularLocation>
        <location evidence="14">Mitochondrion</location>
    </subcellularLocation>
</comment>